<keyword evidence="2" id="KW-1185">Reference proteome</keyword>
<evidence type="ECO:0000313" key="2">
    <source>
        <dbReference type="Proteomes" id="UP000000657"/>
    </source>
</evidence>
<dbReference type="AlphaFoldDB" id="Q0RT64"/>
<dbReference type="KEGG" id="fal:FRAAL0563"/>
<dbReference type="Proteomes" id="UP000000657">
    <property type="component" value="Chromosome"/>
</dbReference>
<name>Q0RT64_FRAAA</name>
<dbReference type="HOGENOM" id="CLU_2682394_0_0_11"/>
<protein>
    <submittedName>
        <fullName evidence="1">Uncharacterized protein</fullName>
    </submittedName>
</protein>
<sequence length="74" mass="7952">MLVATDVLPIPGELAVSVISIAELQFGVLVARTPEARANRLADRTQHDLLDLVLGHHGRVAALHRARQDAPNQG</sequence>
<organism evidence="1 2">
    <name type="scientific">Frankia alni (strain DSM 45986 / CECT 9034 / ACN14a)</name>
    <dbReference type="NCBI Taxonomy" id="326424"/>
    <lineage>
        <taxon>Bacteria</taxon>
        <taxon>Bacillati</taxon>
        <taxon>Actinomycetota</taxon>
        <taxon>Actinomycetes</taxon>
        <taxon>Frankiales</taxon>
        <taxon>Frankiaceae</taxon>
        <taxon>Frankia</taxon>
    </lineage>
</organism>
<proteinExistence type="predicted"/>
<gene>
    <name evidence="1" type="ordered locus">FRAAL0563</name>
</gene>
<dbReference type="STRING" id="326424.FRAAL0563"/>
<evidence type="ECO:0000313" key="1">
    <source>
        <dbReference type="EMBL" id="CAJ59238.1"/>
    </source>
</evidence>
<reference evidence="1 2" key="1">
    <citation type="journal article" date="2007" name="Genome Res.">
        <title>Genome characteristics of facultatively symbiotic Frankia sp. strains reflect host range and host plant biogeography.</title>
        <authorList>
            <person name="Normand P."/>
            <person name="Lapierre P."/>
            <person name="Tisa L.S."/>
            <person name="Gogarten J.P."/>
            <person name="Alloisio N."/>
            <person name="Bagnarol E."/>
            <person name="Bassi C.A."/>
            <person name="Berry A.M."/>
            <person name="Bickhart D.M."/>
            <person name="Choisne N."/>
            <person name="Couloux A."/>
            <person name="Cournoyer B."/>
            <person name="Cruveiller S."/>
            <person name="Daubin V."/>
            <person name="Demange N."/>
            <person name="Francino M.P."/>
            <person name="Goltsman E."/>
            <person name="Huang Y."/>
            <person name="Kopp O.R."/>
            <person name="Labarre L."/>
            <person name="Lapidus A."/>
            <person name="Lavire C."/>
            <person name="Marechal J."/>
            <person name="Martinez M."/>
            <person name="Mastronunzio J.E."/>
            <person name="Mullin B.C."/>
            <person name="Niemann J."/>
            <person name="Pujic P."/>
            <person name="Rawnsley T."/>
            <person name="Rouy Z."/>
            <person name="Schenowitz C."/>
            <person name="Sellstedt A."/>
            <person name="Tavares F."/>
            <person name="Tomkins J.P."/>
            <person name="Vallenet D."/>
            <person name="Valverde C."/>
            <person name="Wall L.G."/>
            <person name="Wang Y."/>
            <person name="Medigue C."/>
            <person name="Benson D.R."/>
        </authorList>
    </citation>
    <scope>NUCLEOTIDE SEQUENCE [LARGE SCALE GENOMIC DNA]</scope>
    <source>
        <strain evidence="2">DSM 45986 / CECT 9034 / ACN14a</strain>
    </source>
</reference>
<accession>Q0RT64</accession>
<dbReference type="EMBL" id="CT573213">
    <property type="protein sequence ID" value="CAJ59238.1"/>
    <property type="molecule type" value="Genomic_DNA"/>
</dbReference>
<dbReference type="eggNOG" id="COG1487">
    <property type="taxonomic scope" value="Bacteria"/>
</dbReference>